<dbReference type="Proteomes" id="UP001596495">
    <property type="component" value="Unassembled WGS sequence"/>
</dbReference>
<sequence length="593" mass="65136">MPLSPDSLLGPDVSDFVDSETEEHKTVIKSFDAFPGIKQVMTTNDASEEALRLPSEVRDFIIAVQVDSRAGRIYIDPAKRALVNKYIPGIRAALSALGISSGGDRVYLADSAVIVQVRKSQERVHERKGGSIGAQGQGAQLFRRWIAHCHAEKASDLHVSIIAGGKGLVQMRVNGEMEDLPGTSNGLVTEGDALSALRSGYDALSDKNSNNQGTWSQTTTLSSMIDSTLGIPNLRVRFAQVRGLHGPKGVMRLLPTTDDGKGMTFEQMGFADDHIRLFERAQRMGMGAVGQMGVTGSGKTTAAKAFIETHPGLGKMAMYQVADPIELPIDGLHQIYVQRDLLTIADSGKKDAYSEVIESLLRMDPELVDVGEVRDLLSARAMANVAKSGHMAMFTLHTGSIQGAITRLTDPKIGLSREELTAGDMLSLLCYQSLVPVLCPHCKMGLHDFMTDLVKRKDVASARELRTTKDTVDQLTSRFKFDPAMLRFRNHDGCEHCRHRGTSGLTIVAEVLMPEAPWLDYAAKGLDREAMRWWRREHSNGDVFSGAQDGKLVMEHAMFKASRGEIDPRVIETYGQLRTLETHEELKQIRRVA</sequence>
<comment type="similarity">
    <text evidence="1">Belongs to the GSP E family.</text>
</comment>
<reference evidence="6" key="1">
    <citation type="journal article" date="2019" name="Int. J. Syst. Evol. Microbiol.">
        <title>The Global Catalogue of Microorganisms (GCM) 10K type strain sequencing project: providing services to taxonomists for standard genome sequencing and annotation.</title>
        <authorList>
            <consortium name="The Broad Institute Genomics Platform"/>
            <consortium name="The Broad Institute Genome Sequencing Center for Infectious Disease"/>
            <person name="Wu L."/>
            <person name="Ma J."/>
        </authorList>
    </citation>
    <scope>NUCLEOTIDE SEQUENCE [LARGE SCALE GENOMIC DNA]</scope>
    <source>
        <strain evidence="6">CCUG 54518</strain>
    </source>
</reference>
<dbReference type="PANTHER" id="PTHR30258:SF1">
    <property type="entry name" value="PROTEIN TRANSPORT PROTEIN HOFB HOMOLOG"/>
    <property type="match status" value="1"/>
</dbReference>
<dbReference type="Pfam" id="PF00437">
    <property type="entry name" value="T2SSE"/>
    <property type="match status" value="1"/>
</dbReference>
<dbReference type="RefSeq" id="WP_382259511.1">
    <property type="nucleotide sequence ID" value="NZ_JBHTBX010000013.1"/>
</dbReference>
<dbReference type="Gene3D" id="3.30.450.90">
    <property type="match status" value="1"/>
</dbReference>
<keyword evidence="3" id="KW-0067">ATP-binding</keyword>
<organism evidence="5 6">
    <name type="scientific">Hydrogenophaga bisanensis</name>
    <dbReference type="NCBI Taxonomy" id="439611"/>
    <lineage>
        <taxon>Bacteria</taxon>
        <taxon>Pseudomonadati</taxon>
        <taxon>Pseudomonadota</taxon>
        <taxon>Betaproteobacteria</taxon>
        <taxon>Burkholderiales</taxon>
        <taxon>Comamonadaceae</taxon>
        <taxon>Hydrogenophaga</taxon>
    </lineage>
</organism>
<evidence type="ECO:0000256" key="1">
    <source>
        <dbReference type="ARBA" id="ARBA00006611"/>
    </source>
</evidence>
<dbReference type="InterPro" id="IPR001482">
    <property type="entry name" value="T2SS/T4SS_dom"/>
</dbReference>
<gene>
    <name evidence="5" type="ORF">ACFQNJ_16485</name>
</gene>
<evidence type="ECO:0000313" key="5">
    <source>
        <dbReference type="EMBL" id="MFC7436109.1"/>
    </source>
</evidence>
<accession>A0ABW2RDN5</accession>
<dbReference type="EMBL" id="JBHTBX010000013">
    <property type="protein sequence ID" value="MFC7436109.1"/>
    <property type="molecule type" value="Genomic_DNA"/>
</dbReference>
<evidence type="ECO:0000256" key="3">
    <source>
        <dbReference type="ARBA" id="ARBA00022840"/>
    </source>
</evidence>
<keyword evidence="6" id="KW-1185">Reference proteome</keyword>
<evidence type="ECO:0000259" key="4">
    <source>
        <dbReference type="Pfam" id="PF00437"/>
    </source>
</evidence>
<dbReference type="SUPFAM" id="SSF52540">
    <property type="entry name" value="P-loop containing nucleoside triphosphate hydrolases"/>
    <property type="match status" value="1"/>
</dbReference>
<dbReference type="InterPro" id="IPR027417">
    <property type="entry name" value="P-loop_NTPase"/>
</dbReference>
<protein>
    <submittedName>
        <fullName evidence="5">ATPase, T2SS/T4P/T4SS family</fullName>
    </submittedName>
</protein>
<evidence type="ECO:0000313" key="6">
    <source>
        <dbReference type="Proteomes" id="UP001596495"/>
    </source>
</evidence>
<dbReference type="Gene3D" id="3.40.50.300">
    <property type="entry name" value="P-loop containing nucleotide triphosphate hydrolases"/>
    <property type="match status" value="1"/>
</dbReference>
<name>A0ABW2RDN5_9BURK</name>
<feature type="domain" description="Bacterial type II secretion system protein E" evidence="4">
    <location>
        <begin position="227"/>
        <end position="520"/>
    </location>
</feature>
<proteinExistence type="inferred from homology"/>
<dbReference type="PANTHER" id="PTHR30258">
    <property type="entry name" value="TYPE II SECRETION SYSTEM PROTEIN GSPE-RELATED"/>
    <property type="match status" value="1"/>
</dbReference>
<comment type="caution">
    <text evidence="5">The sequence shown here is derived from an EMBL/GenBank/DDBJ whole genome shotgun (WGS) entry which is preliminary data.</text>
</comment>
<keyword evidence="2" id="KW-0547">Nucleotide-binding</keyword>
<evidence type="ECO:0000256" key="2">
    <source>
        <dbReference type="ARBA" id="ARBA00022741"/>
    </source>
</evidence>